<feature type="transmembrane region" description="Helical" evidence="6">
    <location>
        <begin position="406"/>
        <end position="424"/>
    </location>
</feature>
<feature type="transmembrane region" description="Helical" evidence="6">
    <location>
        <begin position="468"/>
        <end position="488"/>
    </location>
</feature>
<gene>
    <name evidence="7" type="ORF">HMPREF2531_00349</name>
</gene>
<evidence type="ECO:0000313" key="8">
    <source>
        <dbReference type="Proteomes" id="UP000070319"/>
    </source>
</evidence>
<reference evidence="7 8" key="1">
    <citation type="submission" date="2016-02" db="EMBL/GenBank/DDBJ databases">
        <authorList>
            <person name="Wen L."/>
            <person name="He K."/>
            <person name="Yang H."/>
        </authorList>
    </citation>
    <scope>NUCLEOTIDE SEQUENCE [LARGE SCALE GENOMIC DNA]</scope>
    <source>
        <strain evidence="7 8">KLE1704</strain>
    </source>
</reference>
<feature type="transmembrane region" description="Helical" evidence="6">
    <location>
        <begin position="187"/>
        <end position="205"/>
    </location>
</feature>
<dbReference type="PANTHER" id="PTHR30250">
    <property type="entry name" value="PST FAMILY PREDICTED COLANIC ACID TRANSPORTER"/>
    <property type="match status" value="1"/>
</dbReference>
<name>A0A139LUH2_9BACE</name>
<dbReference type="PANTHER" id="PTHR30250:SF26">
    <property type="entry name" value="PSMA PROTEIN"/>
    <property type="match status" value="1"/>
</dbReference>
<evidence type="ECO:0000313" key="7">
    <source>
        <dbReference type="EMBL" id="KXT55101.1"/>
    </source>
</evidence>
<dbReference type="EMBL" id="LTDF01000032">
    <property type="protein sequence ID" value="KXT55101.1"/>
    <property type="molecule type" value="Genomic_DNA"/>
</dbReference>
<dbReference type="AlphaFoldDB" id="A0A139LUH2"/>
<dbReference type="PATRIC" id="fig|329854.7.peg.352"/>
<dbReference type="GO" id="GO:0005886">
    <property type="term" value="C:plasma membrane"/>
    <property type="evidence" value="ECO:0007669"/>
    <property type="project" value="UniProtKB-SubCell"/>
</dbReference>
<comment type="caution">
    <text evidence="7">The sequence shown here is derived from an EMBL/GenBank/DDBJ whole genome shotgun (WGS) entry which is preliminary data.</text>
</comment>
<evidence type="ECO:0000256" key="4">
    <source>
        <dbReference type="ARBA" id="ARBA00022989"/>
    </source>
</evidence>
<feature type="transmembrane region" description="Helical" evidence="6">
    <location>
        <begin position="43"/>
        <end position="66"/>
    </location>
</feature>
<dbReference type="RefSeq" id="WP_061433762.1">
    <property type="nucleotide sequence ID" value="NZ_KQ968671.1"/>
</dbReference>
<evidence type="ECO:0000256" key="5">
    <source>
        <dbReference type="ARBA" id="ARBA00023136"/>
    </source>
</evidence>
<sequence>MTSTNNKRIAKNTIYLYIRTIITLLVSLYTSRIFLEVLGVIDLGIYNVVGGIVVMLSFLNTMMAAGTQRFLSYELGGNNNHKQLKKLFSMLFFIHVLVAIVLFILAETIGLWLFYNKLIIPQERLTAAMWVFQFSILSAIVTITQVPYNASIIAHEKMNVFAYITIVQTLAKLLVVYTIMWIDYDKLKLIAILNFLIILTTTFVYRSYCERKFQECILSFHWDTSLFKSLISYSSWNLFGAFSNVAADQGINVLSNLFFGPTVNASRAISFQVKSALTSFVANFQTAVNPQIIKSYASKDHEYMKTLIMGTAKYSFLLLLFFAFPIILETKYILKLWLGTIPEYSVVFCRLILINACIDCLSGPLVTAVQATGRIKIYQITVGVVLMLTFPISYVILLLIQVPESPFYVSISISFLLIIIRIILLERVIRLSLLTCYKQIGSRLLLVLIPPLLCSIAIFFLIDGGFNRFLVNIFVSAISILSSAYCIGLNKIERKYIKDYVVKKLVNKKKTEI</sequence>
<feature type="transmembrane region" description="Helical" evidence="6">
    <location>
        <begin position="127"/>
        <end position="148"/>
    </location>
</feature>
<evidence type="ECO:0000256" key="6">
    <source>
        <dbReference type="SAM" id="Phobius"/>
    </source>
</evidence>
<accession>A0A139LUH2</accession>
<keyword evidence="4 6" id="KW-1133">Transmembrane helix</keyword>
<comment type="subcellular location">
    <subcellularLocation>
        <location evidence="1">Cell membrane</location>
        <topology evidence="1">Multi-pass membrane protein</topology>
    </subcellularLocation>
</comment>
<feature type="transmembrane region" description="Helical" evidence="6">
    <location>
        <begin position="380"/>
        <end position="400"/>
    </location>
</feature>
<proteinExistence type="predicted"/>
<keyword evidence="2" id="KW-1003">Cell membrane</keyword>
<keyword evidence="3 6" id="KW-0812">Transmembrane</keyword>
<feature type="transmembrane region" description="Helical" evidence="6">
    <location>
        <begin position="444"/>
        <end position="462"/>
    </location>
</feature>
<evidence type="ECO:0000256" key="2">
    <source>
        <dbReference type="ARBA" id="ARBA00022475"/>
    </source>
</evidence>
<dbReference type="InterPro" id="IPR050833">
    <property type="entry name" value="Poly_Biosynth_Transport"/>
</dbReference>
<dbReference type="Proteomes" id="UP000070319">
    <property type="component" value="Unassembled WGS sequence"/>
</dbReference>
<feature type="transmembrane region" description="Helical" evidence="6">
    <location>
        <begin position="314"/>
        <end position="333"/>
    </location>
</feature>
<feature type="transmembrane region" description="Helical" evidence="6">
    <location>
        <begin position="345"/>
        <end position="368"/>
    </location>
</feature>
<evidence type="ECO:0000256" key="1">
    <source>
        <dbReference type="ARBA" id="ARBA00004651"/>
    </source>
</evidence>
<keyword evidence="5 6" id="KW-0472">Membrane</keyword>
<feature type="transmembrane region" description="Helical" evidence="6">
    <location>
        <begin position="160"/>
        <end position="181"/>
    </location>
</feature>
<organism evidence="7">
    <name type="scientific">Bacteroides intestinalis</name>
    <dbReference type="NCBI Taxonomy" id="329854"/>
    <lineage>
        <taxon>Bacteria</taxon>
        <taxon>Pseudomonadati</taxon>
        <taxon>Bacteroidota</taxon>
        <taxon>Bacteroidia</taxon>
        <taxon>Bacteroidales</taxon>
        <taxon>Bacteroidaceae</taxon>
        <taxon>Bacteroides</taxon>
    </lineage>
</organism>
<protein>
    <submittedName>
        <fullName evidence="7">Polysaccharide biosynthesis protein</fullName>
    </submittedName>
</protein>
<feature type="transmembrane region" description="Helical" evidence="6">
    <location>
        <begin position="12"/>
        <end position="31"/>
    </location>
</feature>
<feature type="transmembrane region" description="Helical" evidence="6">
    <location>
        <begin position="87"/>
        <end position="115"/>
    </location>
</feature>
<evidence type="ECO:0000256" key="3">
    <source>
        <dbReference type="ARBA" id="ARBA00022692"/>
    </source>
</evidence>